<sequence>MWITETITKYNNNVDDRLGSGEEEGGKEMDIKWPSESVVAALRANYQANGVNARDEMGSGDE</sequence>
<keyword evidence="2" id="KW-1185">Reference proteome</keyword>
<dbReference type="Proteomes" id="UP000314294">
    <property type="component" value="Unassembled WGS sequence"/>
</dbReference>
<accession>A0A4Z2GPH2</accession>
<proteinExistence type="predicted"/>
<name>A0A4Z2GPH2_9TELE</name>
<reference evidence="1 2" key="1">
    <citation type="submission" date="2019-03" db="EMBL/GenBank/DDBJ databases">
        <title>First draft genome of Liparis tanakae, snailfish: a comprehensive survey of snailfish specific genes.</title>
        <authorList>
            <person name="Kim W."/>
            <person name="Song I."/>
            <person name="Jeong J.-H."/>
            <person name="Kim D."/>
            <person name="Kim S."/>
            <person name="Ryu S."/>
            <person name="Song J.Y."/>
            <person name="Lee S.K."/>
        </authorList>
    </citation>
    <scope>NUCLEOTIDE SEQUENCE [LARGE SCALE GENOMIC DNA]</scope>
    <source>
        <tissue evidence="1">Muscle</tissue>
    </source>
</reference>
<dbReference type="AlphaFoldDB" id="A0A4Z2GPH2"/>
<organism evidence="1 2">
    <name type="scientific">Liparis tanakae</name>
    <name type="common">Tanaka's snailfish</name>
    <dbReference type="NCBI Taxonomy" id="230148"/>
    <lineage>
        <taxon>Eukaryota</taxon>
        <taxon>Metazoa</taxon>
        <taxon>Chordata</taxon>
        <taxon>Craniata</taxon>
        <taxon>Vertebrata</taxon>
        <taxon>Euteleostomi</taxon>
        <taxon>Actinopterygii</taxon>
        <taxon>Neopterygii</taxon>
        <taxon>Teleostei</taxon>
        <taxon>Neoteleostei</taxon>
        <taxon>Acanthomorphata</taxon>
        <taxon>Eupercaria</taxon>
        <taxon>Perciformes</taxon>
        <taxon>Cottioidei</taxon>
        <taxon>Cottales</taxon>
        <taxon>Liparidae</taxon>
        <taxon>Liparis</taxon>
    </lineage>
</organism>
<evidence type="ECO:0000313" key="2">
    <source>
        <dbReference type="Proteomes" id="UP000314294"/>
    </source>
</evidence>
<protein>
    <submittedName>
        <fullName evidence="1">Uncharacterized protein</fullName>
    </submittedName>
</protein>
<evidence type="ECO:0000313" key="1">
    <source>
        <dbReference type="EMBL" id="TNN55568.1"/>
    </source>
</evidence>
<gene>
    <name evidence="1" type="ORF">EYF80_034226</name>
</gene>
<comment type="caution">
    <text evidence="1">The sequence shown here is derived from an EMBL/GenBank/DDBJ whole genome shotgun (WGS) entry which is preliminary data.</text>
</comment>
<dbReference type="EMBL" id="SRLO01000452">
    <property type="protein sequence ID" value="TNN55568.1"/>
    <property type="molecule type" value="Genomic_DNA"/>
</dbReference>